<dbReference type="InterPro" id="IPR011011">
    <property type="entry name" value="Znf_FYVE_PHD"/>
</dbReference>
<proteinExistence type="inferred from homology"/>
<reference evidence="26" key="1">
    <citation type="submission" date="2021-01" db="EMBL/GenBank/DDBJ databases">
        <authorList>
            <person name="Kaushik A."/>
        </authorList>
    </citation>
    <scope>NUCLEOTIDE SEQUENCE</scope>
    <source>
        <strain evidence="26">AG1-1C</strain>
    </source>
</reference>
<evidence type="ECO:0000256" key="20">
    <source>
        <dbReference type="ARBA" id="ARBA00023242"/>
    </source>
</evidence>
<comment type="subcellular location">
    <subcellularLocation>
        <location evidence="4">Endomembrane system</location>
        <topology evidence="4">Multi-pass membrane protein</topology>
    </subcellularLocation>
    <subcellularLocation>
        <location evidence="3">Nucleus</location>
    </subcellularLocation>
</comment>
<dbReference type="EC" id="1.14.11.27" evidence="6"/>
<keyword evidence="10" id="KW-0863">Zinc-finger</keyword>
<gene>
    <name evidence="26" type="ORF">RDB_LOCUS112712</name>
</gene>
<evidence type="ECO:0000256" key="13">
    <source>
        <dbReference type="ARBA" id="ARBA00022964"/>
    </source>
</evidence>
<dbReference type="Pfam" id="PF17811">
    <property type="entry name" value="JHD"/>
    <property type="match status" value="1"/>
</dbReference>
<evidence type="ECO:0000256" key="5">
    <source>
        <dbReference type="ARBA" id="ARBA00008037"/>
    </source>
</evidence>
<dbReference type="PANTHER" id="PTHR23123">
    <property type="entry name" value="PHD/F-BOX CONTAINING PROTEIN"/>
    <property type="match status" value="1"/>
</dbReference>
<keyword evidence="18 24" id="KW-0472">Membrane</keyword>
<keyword evidence="13" id="KW-0223">Dioxygenase</keyword>
<feature type="region of interest" description="Disordered" evidence="23">
    <location>
        <begin position="611"/>
        <end position="631"/>
    </location>
</feature>
<evidence type="ECO:0000256" key="24">
    <source>
        <dbReference type="SAM" id="Phobius"/>
    </source>
</evidence>
<evidence type="ECO:0000256" key="19">
    <source>
        <dbReference type="ARBA" id="ARBA00023163"/>
    </source>
</evidence>
<evidence type="ECO:0000313" key="26">
    <source>
        <dbReference type="EMBL" id="CAE6433761.1"/>
    </source>
</evidence>
<evidence type="ECO:0000256" key="6">
    <source>
        <dbReference type="ARBA" id="ARBA00013246"/>
    </source>
</evidence>
<dbReference type="GO" id="GO:0008270">
    <property type="term" value="F:zinc ion binding"/>
    <property type="evidence" value="ECO:0007669"/>
    <property type="project" value="UniProtKB-KW"/>
</dbReference>
<evidence type="ECO:0000256" key="7">
    <source>
        <dbReference type="ARBA" id="ARBA00015153"/>
    </source>
</evidence>
<evidence type="ECO:0000256" key="4">
    <source>
        <dbReference type="ARBA" id="ARBA00004127"/>
    </source>
</evidence>
<protein>
    <recommendedName>
        <fullName evidence="7">JmjC domain-containing histone demethylation protein 1</fullName>
        <ecNumber evidence="6">1.14.11.27</ecNumber>
    </recommendedName>
    <alternativeName>
        <fullName evidence="21">[Histone-H3]-lysine-36 demethylase 1</fullName>
    </alternativeName>
</protein>
<dbReference type="GO" id="GO:0012505">
    <property type="term" value="C:endomembrane system"/>
    <property type="evidence" value="ECO:0007669"/>
    <property type="project" value="UniProtKB-SubCell"/>
</dbReference>
<keyword evidence="17" id="KW-0805">Transcription regulation</keyword>
<dbReference type="AlphaFoldDB" id="A0A8H2XWX4"/>
<feature type="domain" description="JmjC" evidence="25">
    <location>
        <begin position="368"/>
        <end position="553"/>
    </location>
</feature>
<keyword evidence="8 24" id="KW-0812">Transmembrane</keyword>
<evidence type="ECO:0000256" key="9">
    <source>
        <dbReference type="ARBA" id="ARBA00022723"/>
    </source>
</evidence>
<sequence>MQSAVDTTHVDTRTPDRASSTSSRSSSSFVPNIGSTARDYCTIERTLLSFSRLGLVLFVLSASLLLKARLPGPEDEDDETGGDAALPLGTIYVVASILAIVSGWMGYESDLKGLREERAFVGGYKFTEIMVVLVALLLFATCILLLKADYEAPNYDSHQMAATRRSSRLNSAAKSDPKRETSEEAWDRCAACKPDAVRSSSSKAKTVWAECEKCGTWFHWDCVSEGGDINLVDKWYCKTCLASDPELQITLLPPTRKSNRKRARLDYANIEAGVPHDQLDPDRWMTVIKDKPIHPDLFKRIKGEDLSKEWVENNEWAMTEPVVVETPEGLGMMMPETEFGINDVVELVGADVSVEVIDVATQATSPGWTLGSWAEYYNTPEPKRDKIRNVISLEVSGTKLAEKICPPRLVREIDWVEHVWPAGKKGKGQYPKVQLYCLMSVARCWTDWHVDFAGSSVYYHILKGSKVFYFVEPTPANLNAYEKWSGSENQGTTWLGDLVDKVIKVELTAGNTMIIPTGWIHCVYTPEDSLVFGGNFLHSYNIDTQLRIRDIEINTRVPKKFRFPFFTKICWYAADKYVRDLKSKEEISPRILEGLASLATFLVSEARTIERGGKEKEKEAKEQVPGDRVREPSALARELRWRVRNARGLDSDSEGPSMSSPVPPTNGVTTGSKRKRTETPVPAPAPPSLAAQTPVKVEEEKTESPVMFKNFVPRKWTEVRRDSAVTTCFVDPSSIQEEEAMDKLVQEGTLGAAELQTKVDTIVKTRRYKDQDQNGKTVVERQTITRTLDIYTWDENATKDVDVPMEIANDSSTVS</sequence>
<evidence type="ECO:0000256" key="2">
    <source>
        <dbReference type="ARBA" id="ARBA00003909"/>
    </source>
</evidence>
<evidence type="ECO:0000256" key="1">
    <source>
        <dbReference type="ARBA" id="ARBA00001954"/>
    </source>
</evidence>
<comment type="caution">
    <text evidence="26">The sequence shown here is derived from an EMBL/GenBank/DDBJ whole genome shotgun (WGS) entry which is preliminary data.</text>
</comment>
<dbReference type="SMART" id="SM00249">
    <property type="entry name" value="PHD"/>
    <property type="match status" value="1"/>
</dbReference>
<dbReference type="InterPro" id="IPR003347">
    <property type="entry name" value="JmjC_dom"/>
</dbReference>
<keyword evidence="15" id="KW-0560">Oxidoreductase</keyword>
<keyword evidence="19" id="KW-0804">Transcription</keyword>
<feature type="compositionally biased region" description="Low complexity" evidence="23">
    <location>
        <begin position="19"/>
        <end position="28"/>
    </location>
</feature>
<keyword evidence="9" id="KW-0479">Metal-binding</keyword>
<dbReference type="Proteomes" id="UP000663846">
    <property type="component" value="Unassembled WGS sequence"/>
</dbReference>
<evidence type="ECO:0000256" key="12">
    <source>
        <dbReference type="ARBA" id="ARBA00022853"/>
    </source>
</evidence>
<accession>A0A8H2XWX4</accession>
<evidence type="ECO:0000256" key="11">
    <source>
        <dbReference type="ARBA" id="ARBA00022833"/>
    </source>
</evidence>
<name>A0A8H2XWX4_9AGAM</name>
<dbReference type="InterPro" id="IPR001965">
    <property type="entry name" value="Znf_PHD"/>
</dbReference>
<evidence type="ECO:0000256" key="22">
    <source>
        <dbReference type="ARBA" id="ARBA00047915"/>
    </source>
</evidence>
<feature type="compositionally biased region" description="Polar residues" evidence="23">
    <location>
        <begin position="654"/>
        <end position="671"/>
    </location>
</feature>
<feature type="transmembrane region" description="Helical" evidence="24">
    <location>
        <begin position="47"/>
        <end position="66"/>
    </location>
</feature>
<feature type="transmembrane region" description="Helical" evidence="24">
    <location>
        <begin position="86"/>
        <end position="105"/>
    </location>
</feature>
<dbReference type="Pfam" id="PF02373">
    <property type="entry name" value="JmjC"/>
    <property type="match status" value="1"/>
</dbReference>
<dbReference type="SUPFAM" id="SSF51197">
    <property type="entry name" value="Clavaminate synthase-like"/>
    <property type="match status" value="1"/>
</dbReference>
<evidence type="ECO:0000256" key="17">
    <source>
        <dbReference type="ARBA" id="ARBA00023015"/>
    </source>
</evidence>
<dbReference type="SMART" id="SM00558">
    <property type="entry name" value="JmjC"/>
    <property type="match status" value="1"/>
</dbReference>
<dbReference type="GO" id="GO:0005634">
    <property type="term" value="C:nucleus"/>
    <property type="evidence" value="ECO:0007669"/>
    <property type="project" value="UniProtKB-SubCell"/>
</dbReference>
<dbReference type="PROSITE" id="PS51184">
    <property type="entry name" value="JMJC"/>
    <property type="match status" value="1"/>
</dbReference>
<evidence type="ECO:0000256" key="18">
    <source>
        <dbReference type="ARBA" id="ARBA00023136"/>
    </source>
</evidence>
<comment type="catalytic activity">
    <reaction evidence="22">
        <text>N(6),N(6)-dimethyl-L-lysyl(36)-[histone H3] + 2 2-oxoglutarate + 2 O2 = L-lysyl(36)-[histone H3] + 2 formaldehyde + 2 succinate + 2 CO2</text>
        <dbReference type="Rhea" id="RHEA:42032"/>
        <dbReference type="Rhea" id="RHEA-COMP:9785"/>
        <dbReference type="Rhea" id="RHEA-COMP:9787"/>
        <dbReference type="ChEBI" id="CHEBI:15379"/>
        <dbReference type="ChEBI" id="CHEBI:16526"/>
        <dbReference type="ChEBI" id="CHEBI:16810"/>
        <dbReference type="ChEBI" id="CHEBI:16842"/>
        <dbReference type="ChEBI" id="CHEBI:29969"/>
        <dbReference type="ChEBI" id="CHEBI:30031"/>
        <dbReference type="ChEBI" id="CHEBI:61976"/>
        <dbReference type="EC" id="1.14.11.27"/>
    </reaction>
</comment>
<dbReference type="GO" id="GO:0140680">
    <property type="term" value="F:histone H3K36me/H3K36me2 demethylase activity"/>
    <property type="evidence" value="ECO:0007669"/>
    <property type="project" value="UniProtKB-EC"/>
</dbReference>
<dbReference type="InterPro" id="IPR013083">
    <property type="entry name" value="Znf_RING/FYVE/PHD"/>
</dbReference>
<comment type="similarity">
    <text evidence="5">Belongs to the JHDM1 histone demethylase family.</text>
</comment>
<dbReference type="Gene3D" id="3.30.40.10">
    <property type="entry name" value="Zinc/RING finger domain, C3HC4 (zinc finger)"/>
    <property type="match status" value="1"/>
</dbReference>
<dbReference type="EMBL" id="CAJMWS010000329">
    <property type="protein sequence ID" value="CAE6433761.1"/>
    <property type="molecule type" value="Genomic_DNA"/>
</dbReference>
<dbReference type="SUPFAM" id="SSF57903">
    <property type="entry name" value="FYVE/PHD zinc finger"/>
    <property type="match status" value="1"/>
</dbReference>
<evidence type="ECO:0000256" key="10">
    <source>
        <dbReference type="ARBA" id="ARBA00022771"/>
    </source>
</evidence>
<dbReference type="Gene3D" id="2.60.120.650">
    <property type="entry name" value="Cupin"/>
    <property type="match status" value="1"/>
</dbReference>
<evidence type="ECO:0000256" key="23">
    <source>
        <dbReference type="SAM" id="MobiDB-lite"/>
    </source>
</evidence>
<keyword evidence="20" id="KW-0539">Nucleus</keyword>
<dbReference type="CDD" id="cd15517">
    <property type="entry name" value="PHD_TCF19_like"/>
    <property type="match status" value="1"/>
</dbReference>
<keyword evidence="14 24" id="KW-1133">Transmembrane helix</keyword>
<dbReference type="InterPro" id="IPR041070">
    <property type="entry name" value="JHD"/>
</dbReference>
<evidence type="ECO:0000259" key="25">
    <source>
        <dbReference type="PROSITE" id="PS51184"/>
    </source>
</evidence>
<dbReference type="InterPro" id="IPR050690">
    <property type="entry name" value="JHDM1_Histone_Demethylase"/>
</dbReference>
<evidence type="ECO:0000256" key="16">
    <source>
        <dbReference type="ARBA" id="ARBA00023004"/>
    </source>
</evidence>
<keyword evidence="12" id="KW-0156">Chromatin regulator</keyword>
<evidence type="ECO:0000256" key="8">
    <source>
        <dbReference type="ARBA" id="ARBA00022692"/>
    </source>
</evidence>
<evidence type="ECO:0000256" key="15">
    <source>
        <dbReference type="ARBA" id="ARBA00023002"/>
    </source>
</evidence>
<dbReference type="Pfam" id="PF02656">
    <property type="entry name" value="DUF202"/>
    <property type="match status" value="1"/>
</dbReference>
<evidence type="ECO:0000256" key="21">
    <source>
        <dbReference type="ARBA" id="ARBA00031083"/>
    </source>
</evidence>
<keyword evidence="11" id="KW-0862">Zinc</keyword>
<feature type="region of interest" description="Disordered" evidence="23">
    <location>
        <begin position="1"/>
        <end position="30"/>
    </location>
</feature>
<comment type="function">
    <text evidence="2">Histone demethylase that specifically demethylates 'Lys-36' of histone H3, thereby playing a central role in histone code.</text>
</comment>
<dbReference type="InterPro" id="IPR003807">
    <property type="entry name" value="DUF202"/>
</dbReference>
<evidence type="ECO:0000313" key="27">
    <source>
        <dbReference type="Proteomes" id="UP000663846"/>
    </source>
</evidence>
<feature type="transmembrane region" description="Helical" evidence="24">
    <location>
        <begin position="126"/>
        <end position="146"/>
    </location>
</feature>
<organism evidence="26 27">
    <name type="scientific">Rhizoctonia solani</name>
    <dbReference type="NCBI Taxonomy" id="456999"/>
    <lineage>
        <taxon>Eukaryota</taxon>
        <taxon>Fungi</taxon>
        <taxon>Dikarya</taxon>
        <taxon>Basidiomycota</taxon>
        <taxon>Agaricomycotina</taxon>
        <taxon>Agaricomycetes</taxon>
        <taxon>Cantharellales</taxon>
        <taxon>Ceratobasidiaceae</taxon>
        <taxon>Rhizoctonia</taxon>
    </lineage>
</organism>
<keyword evidence="16" id="KW-0408">Iron</keyword>
<evidence type="ECO:0000256" key="14">
    <source>
        <dbReference type="ARBA" id="ARBA00022989"/>
    </source>
</evidence>
<evidence type="ECO:0000256" key="3">
    <source>
        <dbReference type="ARBA" id="ARBA00004123"/>
    </source>
</evidence>
<feature type="region of interest" description="Disordered" evidence="23">
    <location>
        <begin position="648"/>
        <end position="695"/>
    </location>
</feature>
<comment type="cofactor">
    <cofactor evidence="1">
        <name>Fe(2+)</name>
        <dbReference type="ChEBI" id="CHEBI:29033"/>
    </cofactor>
</comment>